<dbReference type="Pfam" id="PF01842">
    <property type="entry name" value="ACT"/>
    <property type="match status" value="1"/>
</dbReference>
<dbReference type="GO" id="GO:0006565">
    <property type="term" value="P:L-serine catabolic process"/>
    <property type="evidence" value="ECO:0007669"/>
    <property type="project" value="TreeGrafter"/>
</dbReference>
<dbReference type="CDD" id="cd04886">
    <property type="entry name" value="ACT_ThrD-II-like"/>
    <property type="match status" value="1"/>
</dbReference>
<dbReference type="EMBL" id="CAFBQJ010000018">
    <property type="protein sequence ID" value="CAB5045113.1"/>
    <property type="molecule type" value="Genomic_DNA"/>
</dbReference>
<sequence>MTIAKISEQDIARAREAGLGVVKHTPVTASAALSELSGGDIVLKAENMQRTGSFKIRGAMSKLSSLGSLATTGVTAGSAGNHGQSLAFAARHFGIPCEIFIPKNAPIAKIAACRAYGAIVVEGGDSLDEAVASAKERALEKGMQFCHPYDDAVVVAGQATLGLELIADIANLRRVIIPLGGGGLASGVAIALKQHDPSIKIIGVQVEACAPYAKGITPSGPVFTLADGIAVKKPGDITRPLIEHWLDDIVVVDEDAVADAMVLLMERSKLYVEGGGAVGVSALLSERVAPSRSGTTCVVLSGGNVDLGVVPGLIRRFETQAGRRLIVFVKVSDRPGGLAKLLAIFADVGASVIDIDHVRDGVDLHVRETGVNAVLEVRGPEHAELLIDTVREAGYDIAPL</sequence>
<evidence type="ECO:0000313" key="6">
    <source>
        <dbReference type="EMBL" id="CAB4549598.1"/>
    </source>
</evidence>
<proteinExistence type="inferred from homology"/>
<keyword evidence="4" id="KW-0456">Lyase</keyword>
<dbReference type="GO" id="GO:0009097">
    <property type="term" value="P:isoleucine biosynthetic process"/>
    <property type="evidence" value="ECO:0007669"/>
    <property type="project" value="TreeGrafter"/>
</dbReference>
<evidence type="ECO:0000313" key="9">
    <source>
        <dbReference type="EMBL" id="CAB4770016.1"/>
    </source>
</evidence>
<dbReference type="InterPro" id="IPR000634">
    <property type="entry name" value="Ser/Thr_deHydtase_PyrdxlP-BS"/>
</dbReference>
<dbReference type="EMBL" id="CAFBNZ010000034">
    <property type="protein sequence ID" value="CAB4968088.1"/>
    <property type="molecule type" value="Genomic_DNA"/>
</dbReference>
<dbReference type="CDD" id="cd01562">
    <property type="entry name" value="Thr-dehyd"/>
    <property type="match status" value="1"/>
</dbReference>
<protein>
    <submittedName>
        <fullName evidence="11">Unannotated protein</fullName>
    </submittedName>
</protein>
<reference evidence="11" key="1">
    <citation type="submission" date="2020-05" db="EMBL/GenBank/DDBJ databases">
        <authorList>
            <person name="Chiriac C."/>
            <person name="Salcher M."/>
            <person name="Ghai R."/>
            <person name="Kavagutti S V."/>
        </authorList>
    </citation>
    <scope>NUCLEOTIDE SEQUENCE</scope>
</reference>
<accession>A0A6J7SVT3</accession>
<dbReference type="InterPro" id="IPR002912">
    <property type="entry name" value="ACT_dom"/>
</dbReference>
<evidence type="ECO:0000256" key="3">
    <source>
        <dbReference type="ARBA" id="ARBA00022898"/>
    </source>
</evidence>
<evidence type="ECO:0000313" key="12">
    <source>
        <dbReference type="EMBL" id="CAB5120209.1"/>
    </source>
</evidence>
<evidence type="ECO:0000256" key="4">
    <source>
        <dbReference type="ARBA" id="ARBA00023239"/>
    </source>
</evidence>
<dbReference type="AlphaFoldDB" id="A0A6J7SVT3"/>
<dbReference type="PROSITE" id="PS00165">
    <property type="entry name" value="DEHYDRATASE_SER_THR"/>
    <property type="match status" value="1"/>
</dbReference>
<evidence type="ECO:0000313" key="11">
    <source>
        <dbReference type="EMBL" id="CAB5045113.1"/>
    </source>
</evidence>
<dbReference type="EMBL" id="CAFBRX010000051">
    <property type="protein sequence ID" value="CAB5120209.1"/>
    <property type="molecule type" value="Genomic_DNA"/>
</dbReference>
<name>A0A6J7SVT3_9ZZZZ</name>
<comment type="similarity">
    <text evidence="2">Belongs to the serine/threonine dehydratase family.</text>
</comment>
<organism evidence="11">
    <name type="scientific">freshwater metagenome</name>
    <dbReference type="NCBI Taxonomy" id="449393"/>
    <lineage>
        <taxon>unclassified sequences</taxon>
        <taxon>metagenomes</taxon>
        <taxon>ecological metagenomes</taxon>
    </lineage>
</organism>
<dbReference type="InterPro" id="IPR044561">
    <property type="entry name" value="ACT_ThrD-II-like"/>
</dbReference>
<dbReference type="SUPFAM" id="SSF53686">
    <property type="entry name" value="Tryptophan synthase beta subunit-like PLP-dependent enzymes"/>
    <property type="match status" value="1"/>
</dbReference>
<dbReference type="GO" id="GO:0004794">
    <property type="term" value="F:threonine deaminase activity"/>
    <property type="evidence" value="ECO:0007669"/>
    <property type="project" value="TreeGrafter"/>
</dbReference>
<keyword evidence="3" id="KW-0663">Pyridoxal phosphate</keyword>
<dbReference type="EMBL" id="CAEZUK010000029">
    <property type="protein sequence ID" value="CAB4593702.1"/>
    <property type="molecule type" value="Genomic_DNA"/>
</dbReference>
<evidence type="ECO:0000256" key="1">
    <source>
        <dbReference type="ARBA" id="ARBA00001933"/>
    </source>
</evidence>
<dbReference type="InterPro" id="IPR001926">
    <property type="entry name" value="TrpB-like_PALP"/>
</dbReference>
<dbReference type="InterPro" id="IPR036052">
    <property type="entry name" value="TrpB-like_PALP_sf"/>
</dbReference>
<dbReference type="Pfam" id="PF00291">
    <property type="entry name" value="PALP"/>
    <property type="match status" value="1"/>
</dbReference>
<feature type="domain" description="ACT" evidence="5">
    <location>
        <begin position="326"/>
        <end position="400"/>
    </location>
</feature>
<dbReference type="InterPro" id="IPR050147">
    <property type="entry name" value="Ser/Thr_Dehydratase"/>
</dbReference>
<dbReference type="EMBL" id="CAEZVL010000085">
    <property type="protein sequence ID" value="CAB4631006.1"/>
    <property type="molecule type" value="Genomic_DNA"/>
</dbReference>
<dbReference type="PANTHER" id="PTHR48078:SF6">
    <property type="entry name" value="L-THREONINE DEHYDRATASE CATABOLIC TDCB"/>
    <property type="match status" value="1"/>
</dbReference>
<evidence type="ECO:0000256" key="2">
    <source>
        <dbReference type="ARBA" id="ARBA00010869"/>
    </source>
</evidence>
<comment type="cofactor">
    <cofactor evidence="1">
        <name>pyridoxal 5'-phosphate</name>
        <dbReference type="ChEBI" id="CHEBI:597326"/>
    </cofactor>
</comment>
<dbReference type="GO" id="GO:0006567">
    <property type="term" value="P:L-threonine catabolic process"/>
    <property type="evidence" value="ECO:0007669"/>
    <property type="project" value="TreeGrafter"/>
</dbReference>
<evidence type="ECO:0000259" key="5">
    <source>
        <dbReference type="PROSITE" id="PS51671"/>
    </source>
</evidence>
<dbReference type="EMBL" id="CAEZZV010000015">
    <property type="protein sequence ID" value="CAB4770016.1"/>
    <property type="molecule type" value="Genomic_DNA"/>
</dbReference>
<dbReference type="EMBL" id="CAEZSL010000143">
    <property type="protein sequence ID" value="CAB4549598.1"/>
    <property type="molecule type" value="Genomic_DNA"/>
</dbReference>
<dbReference type="GO" id="GO:0030170">
    <property type="term" value="F:pyridoxal phosphate binding"/>
    <property type="evidence" value="ECO:0007669"/>
    <property type="project" value="InterPro"/>
</dbReference>
<dbReference type="Gene3D" id="3.40.50.1100">
    <property type="match status" value="2"/>
</dbReference>
<dbReference type="FunFam" id="3.40.50.1100:FF:000005">
    <property type="entry name" value="Threonine dehydratase catabolic"/>
    <property type="match status" value="1"/>
</dbReference>
<dbReference type="PANTHER" id="PTHR48078">
    <property type="entry name" value="THREONINE DEHYDRATASE, MITOCHONDRIAL-RELATED"/>
    <property type="match status" value="1"/>
</dbReference>
<dbReference type="GO" id="GO:0003941">
    <property type="term" value="F:L-serine ammonia-lyase activity"/>
    <property type="evidence" value="ECO:0007669"/>
    <property type="project" value="TreeGrafter"/>
</dbReference>
<gene>
    <name evidence="6" type="ORF">UFOPK1421_01188</name>
    <name evidence="7" type="ORF">UFOPK1820_00292</name>
    <name evidence="8" type="ORF">UFOPK1960_00670</name>
    <name evidence="9" type="ORF">UFOPK2921_00209</name>
    <name evidence="10" type="ORF">UFOPK3889_00295</name>
    <name evidence="11" type="ORF">UFOPK4275_00197</name>
    <name evidence="12" type="ORF">UFOPK4422_00640</name>
</gene>
<evidence type="ECO:0000313" key="10">
    <source>
        <dbReference type="EMBL" id="CAB4968088.1"/>
    </source>
</evidence>
<evidence type="ECO:0000313" key="7">
    <source>
        <dbReference type="EMBL" id="CAB4593702.1"/>
    </source>
</evidence>
<dbReference type="PROSITE" id="PS51671">
    <property type="entry name" value="ACT"/>
    <property type="match status" value="1"/>
</dbReference>
<evidence type="ECO:0000313" key="8">
    <source>
        <dbReference type="EMBL" id="CAB4631006.1"/>
    </source>
</evidence>